<dbReference type="PANTHER" id="PTHR33480:SF1">
    <property type="entry name" value="TYR RECOMBINASE DOMAIN-CONTAINING PROTEIN"/>
    <property type="match status" value="1"/>
</dbReference>
<comment type="caution">
    <text evidence="4">The sequence shown here is derived from an EMBL/GenBank/DDBJ whole genome shotgun (WGS) entry which is preliminary data.</text>
</comment>
<keyword evidence="5" id="KW-1185">Reference proteome</keyword>
<organism evidence="4 5">
    <name type="scientific">Holothuria leucospilota</name>
    <name type="common">Black long sea cucumber</name>
    <name type="synonym">Mertensiothuria leucospilota</name>
    <dbReference type="NCBI Taxonomy" id="206669"/>
    <lineage>
        <taxon>Eukaryota</taxon>
        <taxon>Metazoa</taxon>
        <taxon>Echinodermata</taxon>
        <taxon>Eleutherozoa</taxon>
        <taxon>Echinozoa</taxon>
        <taxon>Holothuroidea</taxon>
        <taxon>Aspidochirotacea</taxon>
        <taxon>Aspidochirotida</taxon>
        <taxon>Holothuriidae</taxon>
        <taxon>Holothuria</taxon>
    </lineage>
</organism>
<sequence>MLILLRPISLHLHSSFHTKPVQGSNQLLTLFCSIDATFSTGMGRMVNDEVHKKANSVMRAIQLDGDSRLCLFATKNISKDEELRYDYGIGDLPWRKKKVKGITDKGKSTGTKDQDEPPIQIFQEGYQHDCPVQDGNCENVAERQTTQKELTAMAVVHDSFAGHENIEGSLSCPHEKEKISRPCTEVNKGVEIVNNDPCCNTTEEEQKKQEEQKEKGKTDHERSNFERCIEEDDKVECTVQGDSTCETVTEGGGEQQKLPVVITSSMTDTPVMQDPSKSPLDKGKAVRSSLCRVVKEGPSNPQLPNEFGTGDVSEKKSNSITDKCNVTGSIDQDGPSVGRFIKDGFQNDCEVVVETWVQQKESSMKAVITCDSFDGQENTEDISNCALLEKEKTATPACTEHRESIENVNGLCCNVNTAEGQEIGKTAEEEQKEIGKTDQEKPNDERCIEEDDKPECTVQDDSSCESVTEGGGEQQKLPVVISLSTDTHMQNPSGCLQLLEKGKMNNHCSEDSDESISQQDFCAKGEEMKYLLVADYSSYSSSSEGDDGHTCTTDCDENVSMLCNYVESDENRDEVISSGEIEARFTSRRQITAVLDESFDSDEDIENPDEVKGSSGSLRKRRCSSDKSWSADDSWDSDEDLKDPDYKCPGSSLEDNRHDSESDDGMESDCNDVDLDKLLLSDAAGGGLSSSTKRNPPKRMCPFCERYQTKLSRHIQLVHGNNEEVCNAMKAPRKERIQMFDKFKKRGILKANKEQAKTKNPVYQQERRSETGSGKLVMCSNCNGFFNRKFFSRHLKFCLKETCQATVSVPLHLLSHFEDSNSDGFLHEVLCKLREDEIGLKCREDSVICFIGKRLWTQSKRKADKKNEVRKGVMTSMRRLSALYLLFLKQQEELGVVKQREGNVADMFIRANFTHLEQAVIEYTTKGFGNSTDDLKHGLKTAIYYLIKKACKLIKGMYLIDDEDDKASDVDKFIDVFELSHDYLFGDATYAMNRNRNEKLRKPEALPLEEDIAKVREYTLFRMQAITKESYVIFDTHNFVELRDLLVSRLTLFNARRGGEPCRLRLVEWEDAAKNAWISQQEVQKLDELDRALLKDLKVAYQTGKGNKHLVPILLPPDTMDAMEMIVREENRALAGVNKTNTYVFPSTQDSLSHVSGWHAVNSVIRKLNLQKPDLLTATKNRHRISTMYASMEVPESERRFFYEHMGHSKETNKDIYQAPLALMEVIKVGKSLNQIDCAAKTLHHGQTQHGTTLPVSGVTDLPCTSEMDNEDVTMVSPSVSSSSSASDGEIPLPQQRTIRGVSGKNSKVDNAGTSVTSSPKKKKRKYVQWKTHEEEELKKHFKQYIEGKAKRRLPSRQELDEFLSHSQIIDFDWKTVKTKVMNEAAKAANIARKREREMGISEV</sequence>
<feature type="region of interest" description="Disordered" evidence="2">
    <location>
        <begin position="599"/>
        <end position="671"/>
    </location>
</feature>
<dbReference type="Proteomes" id="UP001152320">
    <property type="component" value="Unassembled WGS sequence"/>
</dbReference>
<evidence type="ECO:0000256" key="1">
    <source>
        <dbReference type="ARBA" id="ARBA00023172"/>
    </source>
</evidence>
<evidence type="ECO:0000256" key="2">
    <source>
        <dbReference type="SAM" id="MobiDB-lite"/>
    </source>
</evidence>
<proteinExistence type="predicted"/>
<feature type="region of interest" description="Disordered" evidence="2">
    <location>
        <begin position="427"/>
        <end position="471"/>
    </location>
</feature>
<dbReference type="InterPro" id="IPR013762">
    <property type="entry name" value="Integrase-like_cat_sf"/>
</dbReference>
<feature type="region of interest" description="Disordered" evidence="2">
    <location>
        <begin position="204"/>
        <end position="224"/>
    </location>
</feature>
<dbReference type="InterPro" id="IPR011010">
    <property type="entry name" value="DNA_brk_join_enz"/>
</dbReference>
<accession>A0A9Q0YAF1</accession>
<feature type="compositionally biased region" description="Basic and acidic residues" evidence="2">
    <location>
        <begin position="427"/>
        <end position="446"/>
    </location>
</feature>
<evidence type="ECO:0000259" key="3">
    <source>
        <dbReference type="Pfam" id="PF00856"/>
    </source>
</evidence>
<dbReference type="EMBL" id="JAIZAY010000429">
    <property type="protein sequence ID" value="KAJ8018340.1"/>
    <property type="molecule type" value="Genomic_DNA"/>
</dbReference>
<feature type="compositionally biased region" description="Acidic residues" evidence="2">
    <location>
        <begin position="633"/>
        <end position="642"/>
    </location>
</feature>
<evidence type="ECO:0000313" key="4">
    <source>
        <dbReference type="EMBL" id="KAJ8018340.1"/>
    </source>
</evidence>
<dbReference type="SUPFAM" id="SSF56349">
    <property type="entry name" value="DNA breaking-rejoining enzymes"/>
    <property type="match status" value="1"/>
</dbReference>
<feature type="region of interest" description="Disordered" evidence="2">
    <location>
        <begin position="1275"/>
        <end position="1328"/>
    </location>
</feature>
<feature type="compositionally biased region" description="Low complexity" evidence="2">
    <location>
        <begin position="1276"/>
        <end position="1287"/>
    </location>
</feature>
<keyword evidence="1" id="KW-0233">DNA recombination</keyword>
<name>A0A9Q0YAF1_HOLLE</name>
<dbReference type="SUPFAM" id="SSF82199">
    <property type="entry name" value="SET domain"/>
    <property type="match status" value="1"/>
</dbReference>
<gene>
    <name evidence="4" type="ORF">HOLleu_43718</name>
</gene>
<evidence type="ECO:0000313" key="5">
    <source>
        <dbReference type="Proteomes" id="UP001152320"/>
    </source>
</evidence>
<dbReference type="GO" id="GO:0006310">
    <property type="term" value="P:DNA recombination"/>
    <property type="evidence" value="ECO:0007669"/>
    <property type="project" value="UniProtKB-KW"/>
</dbReference>
<feature type="compositionally biased region" description="Acidic residues" evidence="2">
    <location>
        <begin position="599"/>
        <end position="608"/>
    </location>
</feature>
<dbReference type="Gene3D" id="1.10.443.10">
    <property type="entry name" value="Intergrase catalytic core"/>
    <property type="match status" value="1"/>
</dbReference>
<dbReference type="InterPro" id="IPR001214">
    <property type="entry name" value="SET_dom"/>
</dbReference>
<feature type="compositionally biased region" description="Acidic residues" evidence="2">
    <location>
        <begin position="661"/>
        <end position="671"/>
    </location>
</feature>
<dbReference type="Pfam" id="PF00856">
    <property type="entry name" value="SET"/>
    <property type="match status" value="1"/>
</dbReference>
<dbReference type="GO" id="GO:0015074">
    <property type="term" value="P:DNA integration"/>
    <property type="evidence" value="ECO:0007669"/>
    <property type="project" value="InterPro"/>
</dbReference>
<feature type="domain" description="SET" evidence="3">
    <location>
        <begin position="33"/>
        <end position="88"/>
    </location>
</feature>
<reference evidence="4" key="1">
    <citation type="submission" date="2021-10" db="EMBL/GenBank/DDBJ databases">
        <title>Tropical sea cucumber genome reveals ecological adaptation and Cuvierian tubules defense mechanism.</title>
        <authorList>
            <person name="Chen T."/>
        </authorList>
    </citation>
    <scope>NUCLEOTIDE SEQUENCE</scope>
    <source>
        <strain evidence="4">Nanhai2018</strain>
        <tissue evidence="4">Muscle</tissue>
    </source>
</reference>
<dbReference type="GO" id="GO:0003677">
    <property type="term" value="F:DNA binding"/>
    <property type="evidence" value="ECO:0007669"/>
    <property type="project" value="InterPro"/>
</dbReference>
<dbReference type="Gene3D" id="2.170.270.10">
    <property type="entry name" value="SET domain"/>
    <property type="match status" value="1"/>
</dbReference>
<dbReference type="PANTHER" id="PTHR33480">
    <property type="entry name" value="SET DOMAIN-CONTAINING PROTEIN-RELATED"/>
    <property type="match status" value="1"/>
</dbReference>
<dbReference type="InterPro" id="IPR046341">
    <property type="entry name" value="SET_dom_sf"/>
</dbReference>
<feature type="region of interest" description="Disordered" evidence="2">
    <location>
        <begin position="295"/>
        <end position="319"/>
    </location>
</feature>
<dbReference type="OrthoDB" id="10066064at2759"/>
<protein>
    <recommendedName>
        <fullName evidence="3">SET domain-containing protein</fullName>
    </recommendedName>
</protein>